<feature type="compositionally biased region" description="Polar residues" evidence="1">
    <location>
        <begin position="329"/>
        <end position="348"/>
    </location>
</feature>
<dbReference type="PANTHER" id="PTHR28152:SF1">
    <property type="entry name" value="HYDROXYACYL-THIOESTER DEHYDRATASE TYPE 2, MITOCHONDRIAL"/>
    <property type="match status" value="1"/>
</dbReference>
<evidence type="ECO:0000256" key="1">
    <source>
        <dbReference type="SAM" id="MobiDB-lite"/>
    </source>
</evidence>
<feature type="compositionally biased region" description="Basic and acidic residues" evidence="1">
    <location>
        <begin position="769"/>
        <end position="781"/>
    </location>
</feature>
<dbReference type="PANTHER" id="PTHR28152">
    <property type="entry name" value="HYDROXYACYL-THIOESTER DEHYDRATASE TYPE 2, MITOCHONDRIAL"/>
    <property type="match status" value="1"/>
</dbReference>
<dbReference type="InterPro" id="IPR002539">
    <property type="entry name" value="MaoC-like_dom"/>
</dbReference>
<sequence>MVLPALLRRGCRLVIHTRLPARLPARLPTRLPTRLPISPSSRSSLIPRLFTTTSTKWAAIRTLEELKAELQPNIPTAAEIEAINEAIKRLPQEAQDLLARKFPLVHEFISPAQYNLLTLSLQPYLNFSDIIKPDPTDEKAPHNPFTIKAMLPVYGRPLPPGFHFAFFNGYTQESDLSPDGYISSQAPGGPWTRRMWAGGKLTFNRMPEKRQKGSDNGARRARPLDIGRRAYCHETVEDIQMKGEPGSPNEMMFVYLRRKIWATGYIVREPSKSPKIKEVEDFDEDKVIQPDEDVPLIEQRVLVYMRPKQEAVETPVSSSSTEEGKQEAIETSATEEANQEVIETSSPPTEELKQEDKKDETTEEPTSKPIAKEMAPTSKVSSRAEKAEFSHTVTPSHQLLFRYSALTFNAHKIHFDTEYTQKVEGHRDLLVHGPLTLTFLLELLRNHMFTLEKQYRVCEFQYRHIAPVYVGETIHLYGRYLPDAPVPAQEKDDYDPRERLVPMYDEMDDLRKELQKLGLERDPSVDPEQNKLRKKELRRMLTMLKKESEKLEKFQLKPKRIIDYRKYELWAENDKGQIVVRGTVLIEDLPTKVELTPEQQWKKYQSEMARNRKMMQKQLLQTHRDDVRRRRRERKQRLRSQQMERERLRREEREKLYREAKAAIARGELPPDHKIDYSPVDAMMKELEARHKAERREAEAYLERGRTTEELMDGVEDDATWKVDYHEQYEQENLEGYEDNYNHDLEEGEESGSDDDGEEGEEDDEYEEEGYRDQRDERREEEYDDENIDWRKRRHGPTYINT</sequence>
<evidence type="ECO:0000313" key="4">
    <source>
        <dbReference type="Proteomes" id="UP000480548"/>
    </source>
</evidence>
<feature type="compositionally biased region" description="Low complexity" evidence="1">
    <location>
        <begin position="312"/>
        <end position="321"/>
    </location>
</feature>
<comment type="caution">
    <text evidence="3">The sequence shown here is derived from an EMBL/GenBank/DDBJ whole genome shotgun (WGS) entry which is preliminary data.</text>
</comment>
<gene>
    <name evidence="3" type="ORF">TWF703_000708</name>
</gene>
<feature type="region of interest" description="Disordered" evidence="1">
    <location>
        <begin position="733"/>
        <end position="802"/>
    </location>
</feature>
<dbReference type="InterPro" id="IPR029069">
    <property type="entry name" value="HotDog_dom_sf"/>
</dbReference>
<dbReference type="Gene3D" id="3.10.129.10">
    <property type="entry name" value="Hotdog Thioesterase"/>
    <property type="match status" value="1"/>
</dbReference>
<feature type="compositionally biased region" description="Basic residues" evidence="1">
    <location>
        <begin position="629"/>
        <end position="638"/>
    </location>
</feature>
<feature type="domain" description="MaoC-like" evidence="2">
    <location>
        <begin position="385"/>
        <end position="476"/>
    </location>
</feature>
<name>A0A7C8NEP8_ORBOL</name>
<dbReference type="GO" id="GO:0005739">
    <property type="term" value="C:mitochondrion"/>
    <property type="evidence" value="ECO:0007669"/>
    <property type="project" value="TreeGrafter"/>
</dbReference>
<dbReference type="InterPro" id="IPR052741">
    <property type="entry name" value="Mitochondrial_HTD2"/>
</dbReference>
<feature type="region of interest" description="Disordered" evidence="1">
    <location>
        <begin position="309"/>
        <end position="383"/>
    </location>
</feature>
<feature type="compositionally biased region" description="Basic and acidic residues" evidence="1">
    <location>
        <begin position="350"/>
        <end position="360"/>
    </location>
</feature>
<dbReference type="GO" id="GO:0019171">
    <property type="term" value="F:(3R)-hydroxyacyl-[acyl-carrier-protein] dehydratase activity"/>
    <property type="evidence" value="ECO:0007669"/>
    <property type="project" value="TreeGrafter"/>
</dbReference>
<protein>
    <recommendedName>
        <fullName evidence="2">MaoC-like domain-containing protein</fullName>
    </recommendedName>
</protein>
<accession>A0A7C8NEP8</accession>
<dbReference type="Proteomes" id="UP000480548">
    <property type="component" value="Unassembled WGS sequence"/>
</dbReference>
<dbReference type="SUPFAM" id="SSF54637">
    <property type="entry name" value="Thioesterase/thiol ester dehydrase-isomerase"/>
    <property type="match status" value="1"/>
</dbReference>
<feature type="compositionally biased region" description="Acidic residues" evidence="1">
    <location>
        <begin position="746"/>
        <end position="768"/>
    </location>
</feature>
<evidence type="ECO:0000313" key="3">
    <source>
        <dbReference type="EMBL" id="KAF3123631.1"/>
    </source>
</evidence>
<evidence type="ECO:0000259" key="2">
    <source>
        <dbReference type="Pfam" id="PF01575"/>
    </source>
</evidence>
<proteinExistence type="predicted"/>
<organism evidence="3 4">
    <name type="scientific">Orbilia oligospora</name>
    <name type="common">Nematode-trapping fungus</name>
    <name type="synonym">Arthrobotrys oligospora</name>
    <dbReference type="NCBI Taxonomy" id="2813651"/>
    <lineage>
        <taxon>Eukaryota</taxon>
        <taxon>Fungi</taxon>
        <taxon>Dikarya</taxon>
        <taxon>Ascomycota</taxon>
        <taxon>Pezizomycotina</taxon>
        <taxon>Orbiliomycetes</taxon>
        <taxon>Orbiliales</taxon>
        <taxon>Orbiliaceae</taxon>
        <taxon>Orbilia</taxon>
    </lineage>
</organism>
<dbReference type="Pfam" id="PF01575">
    <property type="entry name" value="MaoC_dehydratas"/>
    <property type="match status" value="1"/>
</dbReference>
<feature type="compositionally biased region" description="Basic and acidic residues" evidence="1">
    <location>
        <begin position="642"/>
        <end position="652"/>
    </location>
</feature>
<reference evidence="3 4" key="1">
    <citation type="submission" date="2019-06" db="EMBL/GenBank/DDBJ databases">
        <authorList>
            <person name="Palmer J.M."/>
        </authorList>
    </citation>
    <scope>NUCLEOTIDE SEQUENCE [LARGE SCALE GENOMIC DNA]</scope>
    <source>
        <strain evidence="3 4">TWF703</strain>
    </source>
</reference>
<dbReference type="EMBL" id="WIQZ01000108">
    <property type="protein sequence ID" value="KAF3123631.1"/>
    <property type="molecule type" value="Genomic_DNA"/>
</dbReference>
<dbReference type="AlphaFoldDB" id="A0A7C8NEP8"/>
<feature type="region of interest" description="Disordered" evidence="1">
    <location>
        <begin position="618"/>
        <end position="652"/>
    </location>
</feature>